<evidence type="ECO:0000256" key="2">
    <source>
        <dbReference type="ARBA" id="ARBA00022723"/>
    </source>
</evidence>
<keyword evidence="2" id="KW-0479">Metal-binding</keyword>
<comment type="similarity">
    <text evidence="1">Belongs to the ZPR1 family.</text>
</comment>
<dbReference type="Proteomes" id="UP000005408">
    <property type="component" value="Unassembled WGS sequence"/>
</dbReference>
<dbReference type="InterPro" id="IPR004457">
    <property type="entry name" value="Znf_ZPR1"/>
</dbReference>
<dbReference type="PANTHER" id="PTHR10876">
    <property type="entry name" value="ZINC FINGER PROTEIN ZPR1"/>
    <property type="match status" value="1"/>
</dbReference>
<dbReference type="AlphaFoldDB" id="A0A8W8L721"/>
<dbReference type="NCBIfam" id="TIGR00310">
    <property type="entry name" value="ZPR1_znf"/>
    <property type="match status" value="2"/>
</dbReference>
<protein>
    <recommendedName>
        <fullName evidence="6">Zinc finger protein ZPR1</fullName>
    </recommendedName>
</protein>
<dbReference type="GO" id="GO:0005634">
    <property type="term" value="C:nucleus"/>
    <property type="evidence" value="ECO:0007669"/>
    <property type="project" value="TreeGrafter"/>
</dbReference>
<evidence type="ECO:0000313" key="9">
    <source>
        <dbReference type="EnsemblMetazoa" id="G26975.2:cds"/>
    </source>
</evidence>
<dbReference type="OrthoDB" id="308464at2759"/>
<dbReference type="FunFam" id="2.20.25.420:FF:000003">
    <property type="entry name" value="zinc finger protein ZPR1"/>
    <property type="match status" value="1"/>
</dbReference>
<dbReference type="GO" id="GO:0008270">
    <property type="term" value="F:zinc ion binding"/>
    <property type="evidence" value="ECO:0007669"/>
    <property type="project" value="UniProtKB-KW"/>
</dbReference>
<evidence type="ECO:0000256" key="3">
    <source>
        <dbReference type="ARBA" id="ARBA00022737"/>
    </source>
</evidence>
<dbReference type="OMA" id="FREVVIM"/>
<dbReference type="PANTHER" id="PTHR10876:SF0">
    <property type="entry name" value="ZINC FINGER PROTEIN ZPR1"/>
    <property type="match status" value="1"/>
</dbReference>
<evidence type="ECO:0000256" key="1">
    <source>
        <dbReference type="ARBA" id="ARBA00008354"/>
    </source>
</evidence>
<dbReference type="InterPro" id="IPR056180">
    <property type="entry name" value="ZPR1_jr_dom"/>
</dbReference>
<dbReference type="Pfam" id="PF22794">
    <property type="entry name" value="jr-ZPR1"/>
    <property type="match status" value="2"/>
</dbReference>
<dbReference type="Gene3D" id="2.20.25.420">
    <property type="entry name" value="ZPR1, zinc finger domain"/>
    <property type="match status" value="2"/>
</dbReference>
<dbReference type="GO" id="GO:0048731">
    <property type="term" value="P:system development"/>
    <property type="evidence" value="ECO:0007669"/>
    <property type="project" value="UniProtKB-ARBA"/>
</dbReference>
<evidence type="ECO:0000256" key="6">
    <source>
        <dbReference type="ARBA" id="ARBA00074960"/>
    </source>
</evidence>
<name>A0A8W8L721_MAGGI</name>
<feature type="region of interest" description="Disordered" evidence="7">
    <location>
        <begin position="216"/>
        <end position="235"/>
    </location>
</feature>
<dbReference type="InterPro" id="IPR042451">
    <property type="entry name" value="ZPR1_A/B_dom"/>
</dbReference>
<organism evidence="9 10">
    <name type="scientific">Magallana gigas</name>
    <name type="common">Pacific oyster</name>
    <name type="synonym">Crassostrea gigas</name>
    <dbReference type="NCBI Taxonomy" id="29159"/>
    <lineage>
        <taxon>Eukaryota</taxon>
        <taxon>Metazoa</taxon>
        <taxon>Spiralia</taxon>
        <taxon>Lophotrochozoa</taxon>
        <taxon>Mollusca</taxon>
        <taxon>Bivalvia</taxon>
        <taxon>Autobranchia</taxon>
        <taxon>Pteriomorphia</taxon>
        <taxon>Ostreida</taxon>
        <taxon>Ostreoidea</taxon>
        <taxon>Ostreidae</taxon>
        <taxon>Magallana</taxon>
    </lineage>
</organism>
<sequence length="453" mass="50737">MSSENTNVSKPLYRDINADDDDPEVMELESYCVNCEQNGKTRLFLTKIPFFKEVVVSSFTCDNCGLHNTGLQPGGKIQEKGVKYVCKINDAKDLNRQIVQTDNATVLIPKLEFEVPPNKGTLTTVEGVIQAAIDGLSHDQPVRKIQNPEVATQIDTFIEKLNALKELKEPFEIILDDPSGNSFMENPYAPSVDKDMTIHYYVRSREQDEQLGLLEQEEAQQSSGKEEVKENKVDKEKKKEEFFDGKSEVATFRTNCPNCNVPCDTNMKLVDIPHFKEVVIMATVCDACGHKDNEVKGGSGIEPKGTKITLKITDPSDMSRDVLKSDTASMAIPELDFCAEMGTLGGRFTTLEGLLEGIKEQLSDSNPFFKGDSSDKERASKIEIFCQEVQKIISGERLGDHFILDDPAGNSYLQNVYAPDPDPEMTIEQYERTYEQNEDLGLNDMKTENYETS</sequence>
<accession>A0A8W8L721</accession>
<dbReference type="FunFam" id="2.20.25.420:FF:000001">
    <property type="entry name" value="Zinc finger protein ZPR1"/>
    <property type="match status" value="1"/>
</dbReference>
<dbReference type="EnsemblMetazoa" id="G26975.2">
    <property type="protein sequence ID" value="G26975.2:cds"/>
    <property type="gene ID" value="G26975"/>
</dbReference>
<evidence type="ECO:0000259" key="8">
    <source>
        <dbReference type="SMART" id="SM00709"/>
    </source>
</evidence>
<dbReference type="SMART" id="SM00709">
    <property type="entry name" value="Zpr1"/>
    <property type="match status" value="2"/>
</dbReference>
<proteinExistence type="inferred from homology"/>
<dbReference type="InterPro" id="IPR042452">
    <property type="entry name" value="ZPR1_Znf1/2"/>
</dbReference>
<feature type="domain" description="Zinc finger ZPR1-type" evidence="8">
    <location>
        <begin position="30"/>
        <end position="186"/>
    </location>
</feature>
<dbReference type="Gene3D" id="2.60.120.1040">
    <property type="entry name" value="ZPR1, A/B domain"/>
    <property type="match status" value="2"/>
</dbReference>
<dbReference type="Pfam" id="PF03367">
    <property type="entry name" value="Zn_ribbon_ZPR1"/>
    <property type="match status" value="2"/>
</dbReference>
<reference evidence="9" key="1">
    <citation type="submission" date="2022-08" db="UniProtKB">
        <authorList>
            <consortium name="EnsemblMetazoa"/>
        </authorList>
    </citation>
    <scope>IDENTIFICATION</scope>
    <source>
        <strain evidence="9">05x7-T-G4-1.051#20</strain>
    </source>
</reference>
<dbReference type="FunFam" id="2.60.120.1040:FF:000001">
    <property type="entry name" value="Zinc finger protein ZPR1"/>
    <property type="match status" value="1"/>
</dbReference>
<keyword evidence="3" id="KW-0677">Repeat</keyword>
<dbReference type="InterPro" id="IPR040141">
    <property type="entry name" value="ZPR1"/>
</dbReference>
<evidence type="ECO:0000256" key="4">
    <source>
        <dbReference type="ARBA" id="ARBA00022771"/>
    </source>
</evidence>
<keyword evidence="10" id="KW-1185">Reference proteome</keyword>
<dbReference type="FunFam" id="2.60.120.1040:FF:000003">
    <property type="entry name" value="Zinc finger protein zpr1"/>
    <property type="match status" value="1"/>
</dbReference>
<keyword evidence="5" id="KW-0862">Zinc</keyword>
<evidence type="ECO:0000313" key="10">
    <source>
        <dbReference type="Proteomes" id="UP000005408"/>
    </source>
</evidence>
<keyword evidence="4" id="KW-0863">Zinc-finger</keyword>
<evidence type="ECO:0000256" key="7">
    <source>
        <dbReference type="SAM" id="MobiDB-lite"/>
    </source>
</evidence>
<feature type="domain" description="Zinc finger ZPR1-type" evidence="8">
    <location>
        <begin position="254"/>
        <end position="415"/>
    </location>
</feature>
<feature type="compositionally biased region" description="Basic and acidic residues" evidence="7">
    <location>
        <begin position="224"/>
        <end position="235"/>
    </location>
</feature>
<evidence type="ECO:0000256" key="5">
    <source>
        <dbReference type="ARBA" id="ARBA00022833"/>
    </source>
</evidence>